<keyword evidence="2" id="KW-1185">Reference proteome</keyword>
<sequence>MFNLAGKALYRMRLRLHLLPCVIGQSGHANGNRSADGLSISVLMHLRMLSLDWLISTMQTLMLNLDCLTWKVIEFLVPLDLHIISTSCDHSRESHRPQRQSLLWVRVLPLDGSRSKIKTGFQSWIAPRAFDLRSLKVPQLGSLRAGVVESV</sequence>
<name>A0A0D0BL20_9AGAR</name>
<evidence type="ECO:0000313" key="2">
    <source>
        <dbReference type="Proteomes" id="UP000053593"/>
    </source>
</evidence>
<proteinExistence type="predicted"/>
<organism evidence="1 2">
    <name type="scientific">Collybiopsis luxurians FD-317 M1</name>
    <dbReference type="NCBI Taxonomy" id="944289"/>
    <lineage>
        <taxon>Eukaryota</taxon>
        <taxon>Fungi</taxon>
        <taxon>Dikarya</taxon>
        <taxon>Basidiomycota</taxon>
        <taxon>Agaricomycotina</taxon>
        <taxon>Agaricomycetes</taxon>
        <taxon>Agaricomycetidae</taxon>
        <taxon>Agaricales</taxon>
        <taxon>Marasmiineae</taxon>
        <taxon>Omphalotaceae</taxon>
        <taxon>Collybiopsis</taxon>
        <taxon>Collybiopsis luxurians</taxon>
    </lineage>
</organism>
<reference evidence="1 2" key="1">
    <citation type="submission" date="2014-04" db="EMBL/GenBank/DDBJ databases">
        <title>Evolutionary Origins and Diversification of the Mycorrhizal Mutualists.</title>
        <authorList>
            <consortium name="DOE Joint Genome Institute"/>
            <consortium name="Mycorrhizal Genomics Consortium"/>
            <person name="Kohler A."/>
            <person name="Kuo A."/>
            <person name="Nagy L.G."/>
            <person name="Floudas D."/>
            <person name="Copeland A."/>
            <person name="Barry K.W."/>
            <person name="Cichocki N."/>
            <person name="Veneault-Fourrey C."/>
            <person name="LaButti K."/>
            <person name="Lindquist E.A."/>
            <person name="Lipzen A."/>
            <person name="Lundell T."/>
            <person name="Morin E."/>
            <person name="Murat C."/>
            <person name="Riley R."/>
            <person name="Ohm R."/>
            <person name="Sun H."/>
            <person name="Tunlid A."/>
            <person name="Henrissat B."/>
            <person name="Grigoriev I.V."/>
            <person name="Hibbett D.S."/>
            <person name="Martin F."/>
        </authorList>
    </citation>
    <scope>NUCLEOTIDE SEQUENCE [LARGE SCALE GENOMIC DNA]</scope>
    <source>
        <strain evidence="1 2">FD-317 M1</strain>
    </source>
</reference>
<dbReference type="HOGENOM" id="CLU_1731660_0_0_1"/>
<evidence type="ECO:0000313" key="1">
    <source>
        <dbReference type="EMBL" id="KIK50144.1"/>
    </source>
</evidence>
<gene>
    <name evidence="1" type="ORF">GYMLUDRAFT_487632</name>
</gene>
<dbReference type="EMBL" id="KN834927">
    <property type="protein sequence ID" value="KIK50144.1"/>
    <property type="molecule type" value="Genomic_DNA"/>
</dbReference>
<protein>
    <submittedName>
        <fullName evidence="1">Unplaced genomic scaffold GYMLUscaffold_179, whole genome shotgun sequence</fullName>
    </submittedName>
</protein>
<accession>A0A0D0BL20</accession>
<dbReference type="Proteomes" id="UP000053593">
    <property type="component" value="Unassembled WGS sequence"/>
</dbReference>
<dbReference type="AlphaFoldDB" id="A0A0D0BL20"/>